<gene>
    <name evidence="2" type="ORF">SEVIR_3G188801v2</name>
</gene>
<feature type="region of interest" description="Disordered" evidence="1">
    <location>
        <begin position="42"/>
        <end position="129"/>
    </location>
</feature>
<reference evidence="2" key="1">
    <citation type="submission" date="2019-03" db="EMBL/GenBank/DDBJ databases">
        <title>WGS assembly of Setaria viridis.</title>
        <authorList>
            <person name="Huang P."/>
            <person name="Jenkins J."/>
            <person name="Grimwood J."/>
            <person name="Barry K."/>
            <person name="Healey A."/>
            <person name="Mamidi S."/>
            <person name="Sreedasyam A."/>
            <person name="Shu S."/>
            <person name="Feldman M."/>
            <person name="Wu J."/>
            <person name="Yu Y."/>
            <person name="Chen C."/>
            <person name="Johnson J."/>
            <person name="Rokhsar D."/>
            <person name="Baxter I."/>
            <person name="Schmutz J."/>
            <person name="Brutnell T."/>
            <person name="Kellogg E."/>
        </authorList>
    </citation>
    <scope>NUCLEOTIDE SEQUENCE [LARGE SCALE GENOMIC DNA]</scope>
</reference>
<feature type="compositionally biased region" description="Low complexity" evidence="1">
    <location>
        <begin position="118"/>
        <end position="128"/>
    </location>
</feature>
<feature type="region of interest" description="Disordered" evidence="1">
    <location>
        <begin position="146"/>
        <end position="209"/>
    </location>
</feature>
<feature type="compositionally biased region" description="Basic and acidic residues" evidence="1">
    <location>
        <begin position="164"/>
        <end position="183"/>
    </location>
</feature>
<evidence type="ECO:0000256" key="1">
    <source>
        <dbReference type="SAM" id="MobiDB-lite"/>
    </source>
</evidence>
<organism evidence="2 3">
    <name type="scientific">Setaria viridis</name>
    <name type="common">Green bristlegrass</name>
    <name type="synonym">Setaria italica subsp. viridis</name>
    <dbReference type="NCBI Taxonomy" id="4556"/>
    <lineage>
        <taxon>Eukaryota</taxon>
        <taxon>Viridiplantae</taxon>
        <taxon>Streptophyta</taxon>
        <taxon>Embryophyta</taxon>
        <taxon>Tracheophyta</taxon>
        <taxon>Spermatophyta</taxon>
        <taxon>Magnoliopsida</taxon>
        <taxon>Liliopsida</taxon>
        <taxon>Poales</taxon>
        <taxon>Poaceae</taxon>
        <taxon>PACMAD clade</taxon>
        <taxon>Panicoideae</taxon>
        <taxon>Panicodae</taxon>
        <taxon>Paniceae</taxon>
        <taxon>Cenchrinae</taxon>
        <taxon>Setaria</taxon>
    </lineage>
</organism>
<dbReference type="Gramene" id="TKW26429">
    <property type="protein sequence ID" value="TKW26429"/>
    <property type="gene ID" value="SEVIR_3G188801v2"/>
</dbReference>
<sequence length="209" mass="22973">MRPTSAPDGGCLWRRWRGRALPLMEAARDGGHAPSLVRHRLRQATDRSTKSHENQRPIPLAHHHPAHSSSSRPHARRLCRPHPRGRWPTAAGGLRRSRPYASRPCRPHPTLVGHGNPRGRPVPSPSSRLVHAPCWRSCPSAVACSARYPRPSRQDGRSSAGGTEQRRCGEAGPQGRERREKKGSALLVPLNAGTSGSRQLQSHSTLSRP</sequence>
<protein>
    <submittedName>
        <fullName evidence="2">Uncharacterized protein</fullName>
    </submittedName>
</protein>
<dbReference type="EMBL" id="CM016554">
    <property type="protein sequence ID" value="TKW26429.1"/>
    <property type="molecule type" value="Genomic_DNA"/>
</dbReference>
<keyword evidence="3" id="KW-1185">Reference proteome</keyword>
<accession>A0A4U6VGH1</accession>
<feature type="compositionally biased region" description="Basic and acidic residues" evidence="1">
    <location>
        <begin position="43"/>
        <end position="55"/>
    </location>
</feature>
<evidence type="ECO:0000313" key="2">
    <source>
        <dbReference type="EMBL" id="TKW26429.1"/>
    </source>
</evidence>
<proteinExistence type="predicted"/>
<evidence type="ECO:0000313" key="3">
    <source>
        <dbReference type="Proteomes" id="UP000298652"/>
    </source>
</evidence>
<dbReference type="AlphaFoldDB" id="A0A4U6VGH1"/>
<dbReference type="Proteomes" id="UP000298652">
    <property type="component" value="Chromosome 3"/>
</dbReference>
<name>A0A4U6VGH1_SETVI</name>
<feature type="compositionally biased region" description="Polar residues" evidence="1">
    <location>
        <begin position="192"/>
        <end position="209"/>
    </location>
</feature>
<feature type="compositionally biased region" description="Basic residues" evidence="1">
    <location>
        <begin position="73"/>
        <end position="85"/>
    </location>
</feature>